<evidence type="ECO:0000256" key="4">
    <source>
        <dbReference type="ARBA" id="ARBA00022448"/>
    </source>
</evidence>
<evidence type="ECO:0000256" key="10">
    <source>
        <dbReference type="ARBA" id="ARBA00023136"/>
    </source>
</evidence>
<evidence type="ECO:0000256" key="7">
    <source>
        <dbReference type="ARBA" id="ARBA00022927"/>
    </source>
</evidence>
<dbReference type="SMART" id="SM01323">
    <property type="entry name" value="YajC"/>
    <property type="match status" value="1"/>
</dbReference>
<comment type="similarity">
    <text evidence="2">Belongs to the YajC family.</text>
</comment>
<evidence type="ECO:0000313" key="13">
    <source>
        <dbReference type="Proteomes" id="UP000595564"/>
    </source>
</evidence>
<keyword evidence="8 11" id="KW-1133">Transmembrane helix</keyword>
<keyword evidence="13" id="KW-1185">Reference proteome</keyword>
<dbReference type="GO" id="GO:0015031">
    <property type="term" value="P:protein transport"/>
    <property type="evidence" value="ECO:0007669"/>
    <property type="project" value="UniProtKB-KW"/>
</dbReference>
<dbReference type="Proteomes" id="UP000595564">
    <property type="component" value="Chromosome"/>
</dbReference>
<evidence type="ECO:0000256" key="9">
    <source>
        <dbReference type="ARBA" id="ARBA00023010"/>
    </source>
</evidence>
<dbReference type="PANTHER" id="PTHR33909:SF1">
    <property type="entry name" value="SEC TRANSLOCON ACCESSORY COMPLEX SUBUNIT YAJC"/>
    <property type="match status" value="1"/>
</dbReference>
<keyword evidence="10 11" id="KW-0472">Membrane</keyword>
<keyword evidence="4" id="KW-0813">Transport</keyword>
<evidence type="ECO:0000256" key="11">
    <source>
        <dbReference type="SAM" id="Phobius"/>
    </source>
</evidence>
<evidence type="ECO:0000256" key="8">
    <source>
        <dbReference type="ARBA" id="ARBA00022989"/>
    </source>
</evidence>
<dbReference type="PANTHER" id="PTHR33909">
    <property type="entry name" value="SEC TRANSLOCON ACCESSORY COMPLEX SUBUNIT YAJC"/>
    <property type="match status" value="1"/>
</dbReference>
<dbReference type="AlphaFoldDB" id="A0A7R6SYD6"/>
<accession>A0A7R6SYD6</accession>
<dbReference type="GO" id="GO:0005886">
    <property type="term" value="C:plasma membrane"/>
    <property type="evidence" value="ECO:0007669"/>
    <property type="project" value="UniProtKB-SubCell"/>
</dbReference>
<evidence type="ECO:0000256" key="6">
    <source>
        <dbReference type="ARBA" id="ARBA00022692"/>
    </source>
</evidence>
<name>A0A7R6SYD6_9BACT</name>
<organism evidence="12 13">
    <name type="scientific">Thermotomaculum hydrothermale</name>
    <dbReference type="NCBI Taxonomy" id="981385"/>
    <lineage>
        <taxon>Bacteria</taxon>
        <taxon>Pseudomonadati</taxon>
        <taxon>Acidobacteriota</taxon>
        <taxon>Holophagae</taxon>
        <taxon>Thermotomaculales</taxon>
        <taxon>Thermotomaculaceae</taxon>
        <taxon>Thermotomaculum</taxon>
    </lineage>
</organism>
<keyword evidence="5" id="KW-1003">Cell membrane</keyword>
<reference evidence="12 13" key="1">
    <citation type="journal article" date="2012" name="Extremophiles">
        <title>Thermotomaculum hydrothermale gen. nov., sp. nov., a novel heterotrophic thermophile within the phylum Acidobacteria from a deep-sea hydrothermal vent chimney in the Southern Okinawa Trough.</title>
        <authorList>
            <person name="Izumi H."/>
            <person name="Nunoura T."/>
            <person name="Miyazaki M."/>
            <person name="Mino S."/>
            <person name="Toki T."/>
            <person name="Takai K."/>
            <person name="Sako Y."/>
            <person name="Sawabe T."/>
            <person name="Nakagawa S."/>
        </authorList>
    </citation>
    <scope>NUCLEOTIDE SEQUENCE [LARGE SCALE GENOMIC DNA]</scope>
    <source>
        <strain evidence="12 13">AC55</strain>
    </source>
</reference>
<keyword evidence="9" id="KW-0811">Translocation</keyword>
<evidence type="ECO:0000313" key="12">
    <source>
        <dbReference type="EMBL" id="BBB32446.1"/>
    </source>
</evidence>
<evidence type="ECO:0000256" key="1">
    <source>
        <dbReference type="ARBA" id="ARBA00004162"/>
    </source>
</evidence>
<protein>
    <recommendedName>
        <fullName evidence="3">Sec translocon accessory complex subunit YajC</fullName>
    </recommendedName>
</protein>
<keyword evidence="6 11" id="KW-0812">Transmembrane</keyword>
<dbReference type="PRINTS" id="PR01853">
    <property type="entry name" value="YAJCTRNLCASE"/>
</dbReference>
<evidence type="ECO:0000256" key="2">
    <source>
        <dbReference type="ARBA" id="ARBA00006742"/>
    </source>
</evidence>
<dbReference type="InterPro" id="IPR003849">
    <property type="entry name" value="Preprotein_translocase_YajC"/>
</dbReference>
<dbReference type="NCBIfam" id="TIGR00739">
    <property type="entry name" value="yajC"/>
    <property type="match status" value="1"/>
</dbReference>
<evidence type="ECO:0000256" key="5">
    <source>
        <dbReference type="ARBA" id="ARBA00022475"/>
    </source>
</evidence>
<sequence>MFETLAYAGTGQAAGQQSFLIQIFPLIVLFFIFYFFLIRPQTKRQKALDQLRSNLKVGDKVITTGGIYGEIAYVGDNVVHLKVGKDVKLTVAKAAIAGLQSNKEQN</sequence>
<evidence type="ECO:0000256" key="3">
    <source>
        <dbReference type="ARBA" id="ARBA00014962"/>
    </source>
</evidence>
<dbReference type="KEGG" id="thyd:TTHT_0888"/>
<gene>
    <name evidence="12" type="primary">yajC</name>
    <name evidence="12" type="ORF">TTHT_0888</name>
</gene>
<dbReference type="EMBL" id="AP017470">
    <property type="protein sequence ID" value="BBB32446.1"/>
    <property type="molecule type" value="Genomic_DNA"/>
</dbReference>
<dbReference type="Pfam" id="PF02699">
    <property type="entry name" value="YajC"/>
    <property type="match status" value="1"/>
</dbReference>
<keyword evidence="7" id="KW-0653">Protein transport</keyword>
<feature type="transmembrane region" description="Helical" evidence="11">
    <location>
        <begin position="20"/>
        <end position="38"/>
    </location>
</feature>
<comment type="subcellular location">
    <subcellularLocation>
        <location evidence="1">Cell membrane</location>
        <topology evidence="1">Single-pass membrane protein</topology>
    </subcellularLocation>
</comment>
<proteinExistence type="inferred from homology"/>
<dbReference type="RefSeq" id="WP_201328795.1">
    <property type="nucleotide sequence ID" value="NZ_AP017470.1"/>
</dbReference>